<gene>
    <name evidence="3" type="ORF">WN944_001375</name>
</gene>
<dbReference type="PANTHER" id="PTHR33116:SF86">
    <property type="entry name" value="REVERSE TRANSCRIPTASE DOMAIN-CONTAINING PROTEIN"/>
    <property type="match status" value="1"/>
</dbReference>
<keyword evidence="1" id="KW-0175">Coiled coil</keyword>
<dbReference type="Gene3D" id="3.40.50.450">
    <property type="match status" value="1"/>
</dbReference>
<protein>
    <recommendedName>
        <fullName evidence="2">Reverse transcriptase zinc-binding domain-containing protein</fullName>
    </recommendedName>
</protein>
<proteinExistence type="predicted"/>
<dbReference type="InterPro" id="IPR026960">
    <property type="entry name" value="RVT-Znf"/>
</dbReference>
<dbReference type="Proteomes" id="UP001428341">
    <property type="component" value="Unassembled WGS sequence"/>
</dbReference>
<evidence type="ECO:0000313" key="3">
    <source>
        <dbReference type="EMBL" id="KAK9209014.1"/>
    </source>
</evidence>
<keyword evidence="4" id="KW-1185">Reference proteome</keyword>
<dbReference type="EMBL" id="JBCGBO010000004">
    <property type="protein sequence ID" value="KAK9209014.1"/>
    <property type="molecule type" value="Genomic_DNA"/>
</dbReference>
<sequence>MEIKEKGLGLQYVKKTFPRVYYGDMWSSYDACKSIIKAEWENYGAVKGGSPVMQFKAATKSSLGHLKWWSEEELGGRERKLKALMKELQKAKQNKMQYEEANGIRQIEKQIHNILLEEEIYWRHRARADWLQAGDKNTKFFHSKATTRKRKNRIWGVENKEGSWTEDGEAVQREFGDYFQQLFTSSKPSQDQMNAALEGLTPKVIATMNDQLNAPFTAEEISEALFQMCPTKAPGPDELHANPPEITFLFTFSLSFGDRYNFANIIRVKSSFHNDTMVDRCKTIQLRVEAEREKLIHGLKFDKQVTVSHLLFADDSLVLTKASVEDCRNLKVIFDCYAAASGQIFNYEKSSMFCSGKLPAEQITAIKNIFQLKMMSKYENYLGLPSMIRRKKMSFFNEVKLKVLSKISNWQNNFFSSGGKEVLIKAVAQAVPAYAMSVFKLPLTLCEGIQKAIAKFWWGTNKEKHDIHWDRWERMSHAKHRGGLGFRDISCFYQALVAKQSWRIIQDPESLMARVLKARYFKHDDFLNAKIGSNPSFIWRSIMWGRQIILKGSRWRIGSREKVQVYISNWLPRPTTFRPISPRTLAVDAKVAELISPEGEWKRDMIQQHFIKEDVEIILMIPLPRHTTLDELCWHYDKLGKYSVKSGYQIALKEKISSAPNNSNPDPRQWNAIWKLDLPKKIKIFMWRAVKNLLPTAENLWRMKVVPDPICQICKRGVETYFHAMVECKAARKIRQFSHHAAVEITASQGRNMFDVFLDTTRLLNKKETELQVAYWWVTWNARNHFLFKKEKLDAFISVAKAKGVVEAYRKFKRTEQQQFRYGKYKEFVQAAIDLGHTITERKLHLVYGGGDRGLSKLVFKATFVRESQVLGIIPKALKPLGCLPDPQTGEELVVSDMQERIFEMLNHVDTFIFLAGDLANLEALITFQKKLFICAPTANELLDLLQAYKPESDPMTLALDWATDDDGSNSHIEDNVSFKLWEGNS</sequence>
<dbReference type="PANTHER" id="PTHR33116">
    <property type="entry name" value="REVERSE TRANSCRIPTASE ZINC-BINDING DOMAIN-CONTAINING PROTEIN-RELATED-RELATED"/>
    <property type="match status" value="1"/>
</dbReference>
<dbReference type="AlphaFoldDB" id="A0AAP0MH23"/>
<feature type="domain" description="Reverse transcriptase zinc-binding" evidence="2">
    <location>
        <begin position="642"/>
        <end position="733"/>
    </location>
</feature>
<organism evidence="3 4">
    <name type="scientific">Citrus x changshan-huyou</name>
    <dbReference type="NCBI Taxonomy" id="2935761"/>
    <lineage>
        <taxon>Eukaryota</taxon>
        <taxon>Viridiplantae</taxon>
        <taxon>Streptophyta</taxon>
        <taxon>Embryophyta</taxon>
        <taxon>Tracheophyta</taxon>
        <taxon>Spermatophyta</taxon>
        <taxon>Magnoliopsida</taxon>
        <taxon>eudicotyledons</taxon>
        <taxon>Gunneridae</taxon>
        <taxon>Pentapetalae</taxon>
        <taxon>rosids</taxon>
        <taxon>malvids</taxon>
        <taxon>Sapindales</taxon>
        <taxon>Rutaceae</taxon>
        <taxon>Aurantioideae</taxon>
        <taxon>Citrus</taxon>
    </lineage>
</organism>
<evidence type="ECO:0000256" key="1">
    <source>
        <dbReference type="SAM" id="Coils"/>
    </source>
</evidence>
<dbReference type="SUPFAM" id="SSF102405">
    <property type="entry name" value="MCP/YpsA-like"/>
    <property type="match status" value="1"/>
</dbReference>
<accession>A0AAP0MH23</accession>
<feature type="coiled-coil region" evidence="1">
    <location>
        <begin position="74"/>
        <end position="101"/>
    </location>
</feature>
<name>A0AAP0MH23_9ROSI</name>
<evidence type="ECO:0000313" key="4">
    <source>
        <dbReference type="Proteomes" id="UP001428341"/>
    </source>
</evidence>
<evidence type="ECO:0000259" key="2">
    <source>
        <dbReference type="Pfam" id="PF13966"/>
    </source>
</evidence>
<dbReference type="Pfam" id="PF13966">
    <property type="entry name" value="zf-RVT"/>
    <property type="match status" value="1"/>
</dbReference>
<reference evidence="3 4" key="1">
    <citation type="submission" date="2024-05" db="EMBL/GenBank/DDBJ databases">
        <title>Haplotype-resolved chromosome-level genome assembly of Huyou (Citrus changshanensis).</title>
        <authorList>
            <person name="Miao C."/>
            <person name="Chen W."/>
            <person name="Wu Y."/>
            <person name="Wang L."/>
            <person name="Zhao S."/>
            <person name="Grierson D."/>
            <person name="Xu C."/>
            <person name="Chen K."/>
        </authorList>
    </citation>
    <scope>NUCLEOTIDE SEQUENCE [LARGE SCALE GENOMIC DNA]</scope>
    <source>
        <strain evidence="3">01-14</strain>
        <tissue evidence="3">Leaf</tissue>
    </source>
</reference>
<comment type="caution">
    <text evidence="3">The sequence shown here is derived from an EMBL/GenBank/DDBJ whole genome shotgun (WGS) entry which is preliminary data.</text>
</comment>